<dbReference type="Proteomes" id="UP000285190">
    <property type="component" value="Unassembled WGS sequence"/>
</dbReference>
<dbReference type="Pfam" id="PF02357">
    <property type="entry name" value="NusG"/>
    <property type="match status" value="1"/>
</dbReference>
<gene>
    <name evidence="5" type="primary">rfaH</name>
    <name evidence="5" type="ORF">D3870_07160</name>
</gene>
<dbReference type="NCBIfam" id="TIGR01955">
    <property type="entry name" value="RfaH"/>
    <property type="match status" value="1"/>
</dbReference>
<dbReference type="GO" id="GO:0005829">
    <property type="term" value="C:cytosol"/>
    <property type="evidence" value="ECO:0007669"/>
    <property type="project" value="TreeGrafter"/>
</dbReference>
<organism evidence="5 6">
    <name type="scientific">Noviherbaspirillum cavernae</name>
    <dbReference type="NCBI Taxonomy" id="2320862"/>
    <lineage>
        <taxon>Bacteria</taxon>
        <taxon>Pseudomonadati</taxon>
        <taxon>Pseudomonadota</taxon>
        <taxon>Betaproteobacteria</taxon>
        <taxon>Burkholderiales</taxon>
        <taxon>Oxalobacteraceae</taxon>
        <taxon>Noviherbaspirillum</taxon>
    </lineage>
</organism>
<sequence>MSDEALPEQACWHVVRTKPRQEFRALEQLQNQRYHCFLPIIKVEKIRRGKLETCIEPLFSRYLFIHLDRVTCNWSPIRSTRGVSELVAFGGRFATLPQACVEVLQSSPAPICEYRFQHGERVAITSGPFVGLEGIYQLSDGEARALVLIELMSQPQRLKFAVEMLRKVA</sequence>
<dbReference type="NCBIfam" id="NF006534">
    <property type="entry name" value="PRK09014.1"/>
    <property type="match status" value="1"/>
</dbReference>
<dbReference type="InterPro" id="IPR006645">
    <property type="entry name" value="NGN-like_dom"/>
</dbReference>
<dbReference type="SUPFAM" id="SSF50104">
    <property type="entry name" value="Translation proteins SH3-like domain"/>
    <property type="match status" value="1"/>
</dbReference>
<dbReference type="SUPFAM" id="SSF82679">
    <property type="entry name" value="N-utilization substance G protein NusG, N-terminal domain"/>
    <property type="match status" value="1"/>
</dbReference>
<dbReference type="PANTHER" id="PTHR30265:SF7">
    <property type="entry name" value="TRANSCRIPTION ANTITERMINATION PROTEIN RFAH"/>
    <property type="match status" value="1"/>
</dbReference>
<evidence type="ECO:0000256" key="3">
    <source>
        <dbReference type="ARBA" id="ARBA00023163"/>
    </source>
</evidence>
<evidence type="ECO:0000313" key="6">
    <source>
        <dbReference type="Proteomes" id="UP000285190"/>
    </source>
</evidence>
<dbReference type="Gene3D" id="3.30.70.940">
    <property type="entry name" value="NusG, N-terminal domain"/>
    <property type="match status" value="1"/>
</dbReference>
<dbReference type="EMBL" id="QYUN01000002">
    <property type="protein sequence ID" value="RJG05826.1"/>
    <property type="molecule type" value="Genomic_DNA"/>
</dbReference>
<evidence type="ECO:0000313" key="5">
    <source>
        <dbReference type="EMBL" id="RJG05826.1"/>
    </source>
</evidence>
<keyword evidence="3" id="KW-0804">Transcription</keyword>
<dbReference type="RefSeq" id="WP_119737854.1">
    <property type="nucleotide sequence ID" value="NZ_QYUN01000002.1"/>
</dbReference>
<evidence type="ECO:0000259" key="4">
    <source>
        <dbReference type="SMART" id="SM00738"/>
    </source>
</evidence>
<evidence type="ECO:0000256" key="1">
    <source>
        <dbReference type="ARBA" id="ARBA00022814"/>
    </source>
</evidence>
<name>A0A418X045_9BURK</name>
<feature type="domain" description="NusG-like N-terminal" evidence="4">
    <location>
        <begin position="9"/>
        <end position="108"/>
    </location>
</feature>
<dbReference type="InterPro" id="IPR008991">
    <property type="entry name" value="Translation_prot_SH3-like_sf"/>
</dbReference>
<dbReference type="CDD" id="cd09892">
    <property type="entry name" value="NGN_SP_RfaH"/>
    <property type="match status" value="1"/>
</dbReference>
<dbReference type="InterPro" id="IPR010215">
    <property type="entry name" value="Transcription_antiterm_RfaH"/>
</dbReference>
<proteinExistence type="predicted"/>
<dbReference type="InterPro" id="IPR036735">
    <property type="entry name" value="NGN_dom_sf"/>
</dbReference>
<evidence type="ECO:0000256" key="2">
    <source>
        <dbReference type="ARBA" id="ARBA00023015"/>
    </source>
</evidence>
<dbReference type="AlphaFoldDB" id="A0A418X045"/>
<dbReference type="SMART" id="SM00738">
    <property type="entry name" value="NGN"/>
    <property type="match status" value="1"/>
</dbReference>
<dbReference type="InterPro" id="IPR043425">
    <property type="entry name" value="NusG-like"/>
</dbReference>
<comment type="caution">
    <text evidence="5">The sequence shown here is derived from an EMBL/GenBank/DDBJ whole genome shotgun (WGS) entry which is preliminary data.</text>
</comment>
<protein>
    <submittedName>
        <fullName evidence="5">Transcription/translation regulatory transformer protein RfaH</fullName>
    </submittedName>
</protein>
<keyword evidence="1" id="KW-0889">Transcription antitermination</keyword>
<dbReference type="GO" id="GO:0031564">
    <property type="term" value="P:transcription antitermination"/>
    <property type="evidence" value="ECO:0007669"/>
    <property type="project" value="UniProtKB-KW"/>
</dbReference>
<keyword evidence="6" id="KW-1185">Reference proteome</keyword>
<accession>A0A418X045</accession>
<reference evidence="5 6" key="1">
    <citation type="submission" date="2018-09" db="EMBL/GenBank/DDBJ databases">
        <authorList>
            <person name="Zhu H."/>
        </authorList>
    </citation>
    <scope>NUCLEOTIDE SEQUENCE [LARGE SCALE GENOMIC DNA]</scope>
    <source>
        <strain evidence="5 6">K2R10-39</strain>
    </source>
</reference>
<dbReference type="GO" id="GO:0006354">
    <property type="term" value="P:DNA-templated transcription elongation"/>
    <property type="evidence" value="ECO:0007669"/>
    <property type="project" value="InterPro"/>
</dbReference>
<dbReference type="PANTHER" id="PTHR30265">
    <property type="entry name" value="RHO-INTERACTING TRANSCRIPTION TERMINATION FACTOR NUSG"/>
    <property type="match status" value="1"/>
</dbReference>
<dbReference type="OrthoDB" id="9790639at2"/>
<keyword evidence="2" id="KW-0805">Transcription regulation</keyword>